<dbReference type="AlphaFoldDB" id="A0A815GV85"/>
<dbReference type="EMBL" id="CAJNOH010000545">
    <property type="protein sequence ID" value="CAF1071127.1"/>
    <property type="molecule type" value="Genomic_DNA"/>
</dbReference>
<name>A0A815GV85_9BILA</name>
<comment type="caution">
    <text evidence="2">The sequence shown here is derived from an EMBL/GenBank/DDBJ whole genome shotgun (WGS) entry which is preliminary data.</text>
</comment>
<sequence length="205" mass="24474">MLFENRRLLLFIIPICIAIAIYPIPFDGKQIISLDAPLITTFDVLVNHIWKFHPFIIHTKELKKINSTCSYYEITDRIPFISSLEINIPSTYYVQMNIDRENNCLTSIVHTQLNIMHAYHQYCMHKNTLKPTTTIITDQVYDFIIILTKIRIKMNKYNRKTKIIKFDLYKVLDEEDYESFSSIQSNRFHIYKDIQSTIEYSKIQY</sequence>
<evidence type="ECO:0000313" key="2">
    <source>
        <dbReference type="EMBL" id="CAF1343772.1"/>
    </source>
</evidence>
<proteinExistence type="predicted"/>
<dbReference type="EMBL" id="CAJNOL010001360">
    <property type="protein sequence ID" value="CAF1343772.1"/>
    <property type="molecule type" value="Genomic_DNA"/>
</dbReference>
<dbReference type="Proteomes" id="UP000663854">
    <property type="component" value="Unassembled WGS sequence"/>
</dbReference>
<evidence type="ECO:0000313" key="3">
    <source>
        <dbReference type="Proteomes" id="UP000663870"/>
    </source>
</evidence>
<evidence type="ECO:0000313" key="1">
    <source>
        <dbReference type="EMBL" id="CAF1071127.1"/>
    </source>
</evidence>
<reference evidence="2" key="1">
    <citation type="submission" date="2021-02" db="EMBL/GenBank/DDBJ databases">
        <authorList>
            <person name="Nowell W R."/>
        </authorList>
    </citation>
    <scope>NUCLEOTIDE SEQUENCE</scope>
</reference>
<gene>
    <name evidence="2" type="ORF">JXQ802_LOCUS31718</name>
    <name evidence="1" type="ORF">PYM288_LOCUS18166</name>
</gene>
<accession>A0A815GV85</accession>
<keyword evidence="3" id="KW-1185">Reference proteome</keyword>
<dbReference type="Proteomes" id="UP000663870">
    <property type="component" value="Unassembled WGS sequence"/>
</dbReference>
<protein>
    <submittedName>
        <fullName evidence="2">Uncharacterized protein</fullName>
    </submittedName>
</protein>
<organism evidence="2 3">
    <name type="scientific">Rotaria sordida</name>
    <dbReference type="NCBI Taxonomy" id="392033"/>
    <lineage>
        <taxon>Eukaryota</taxon>
        <taxon>Metazoa</taxon>
        <taxon>Spiralia</taxon>
        <taxon>Gnathifera</taxon>
        <taxon>Rotifera</taxon>
        <taxon>Eurotatoria</taxon>
        <taxon>Bdelloidea</taxon>
        <taxon>Philodinida</taxon>
        <taxon>Philodinidae</taxon>
        <taxon>Rotaria</taxon>
    </lineage>
</organism>